<keyword evidence="3" id="KW-1185">Reference proteome</keyword>
<comment type="caution">
    <text evidence="2">The sequence shown here is derived from an EMBL/GenBank/DDBJ whole genome shotgun (WGS) entry which is preliminary data.</text>
</comment>
<organism evidence="2 3">
    <name type="scientific">Trifolium medium</name>
    <dbReference type="NCBI Taxonomy" id="97028"/>
    <lineage>
        <taxon>Eukaryota</taxon>
        <taxon>Viridiplantae</taxon>
        <taxon>Streptophyta</taxon>
        <taxon>Embryophyta</taxon>
        <taxon>Tracheophyta</taxon>
        <taxon>Spermatophyta</taxon>
        <taxon>Magnoliopsida</taxon>
        <taxon>eudicotyledons</taxon>
        <taxon>Gunneridae</taxon>
        <taxon>Pentapetalae</taxon>
        <taxon>rosids</taxon>
        <taxon>fabids</taxon>
        <taxon>Fabales</taxon>
        <taxon>Fabaceae</taxon>
        <taxon>Papilionoideae</taxon>
        <taxon>50 kb inversion clade</taxon>
        <taxon>NPAAA clade</taxon>
        <taxon>Hologalegina</taxon>
        <taxon>IRL clade</taxon>
        <taxon>Trifolieae</taxon>
        <taxon>Trifolium</taxon>
    </lineage>
</organism>
<dbReference type="AlphaFoldDB" id="A0A392UP21"/>
<evidence type="ECO:0000256" key="1">
    <source>
        <dbReference type="SAM" id="MobiDB-lite"/>
    </source>
</evidence>
<dbReference type="EMBL" id="LXQA010839911">
    <property type="protein sequence ID" value="MCI73505.1"/>
    <property type="molecule type" value="Genomic_DNA"/>
</dbReference>
<feature type="non-terminal residue" evidence="2">
    <location>
        <position position="1"/>
    </location>
</feature>
<sequence length="78" mass="8346">QLQETDAVTTEGNTHPDESENLNSKGDDPADMTIDDNTKVVDVENFVPESTVKKTPSDSIAKRLRTISGKASVSDSAP</sequence>
<reference evidence="2 3" key="1">
    <citation type="journal article" date="2018" name="Front. Plant Sci.">
        <title>Red Clover (Trifolium pratense) and Zigzag Clover (T. medium) - A Picture of Genomic Similarities and Differences.</title>
        <authorList>
            <person name="Dluhosova J."/>
            <person name="Istvanek J."/>
            <person name="Nedelnik J."/>
            <person name="Repkova J."/>
        </authorList>
    </citation>
    <scope>NUCLEOTIDE SEQUENCE [LARGE SCALE GENOMIC DNA]</scope>
    <source>
        <strain evidence="3">cv. 10/8</strain>
        <tissue evidence="2">Leaf</tissue>
    </source>
</reference>
<name>A0A392UP21_9FABA</name>
<feature type="region of interest" description="Disordered" evidence="1">
    <location>
        <begin position="1"/>
        <end position="33"/>
    </location>
</feature>
<feature type="compositionally biased region" description="Polar residues" evidence="1">
    <location>
        <begin position="1"/>
        <end position="13"/>
    </location>
</feature>
<dbReference type="Proteomes" id="UP000265520">
    <property type="component" value="Unassembled WGS sequence"/>
</dbReference>
<proteinExistence type="predicted"/>
<accession>A0A392UP21</accession>
<protein>
    <submittedName>
        <fullName evidence="2">Uncharacterized protein</fullName>
    </submittedName>
</protein>
<evidence type="ECO:0000313" key="2">
    <source>
        <dbReference type="EMBL" id="MCI73505.1"/>
    </source>
</evidence>
<evidence type="ECO:0000313" key="3">
    <source>
        <dbReference type="Proteomes" id="UP000265520"/>
    </source>
</evidence>
<feature type="non-terminal residue" evidence="2">
    <location>
        <position position="78"/>
    </location>
</feature>